<evidence type="ECO:0000313" key="4">
    <source>
        <dbReference type="Proteomes" id="UP000295293"/>
    </source>
</evidence>
<dbReference type="InterPro" id="IPR038186">
    <property type="entry name" value="CHAD_dom_sf"/>
</dbReference>
<dbReference type="Gene3D" id="1.40.20.10">
    <property type="entry name" value="CHAD domain"/>
    <property type="match status" value="1"/>
</dbReference>
<dbReference type="Pfam" id="PF05235">
    <property type="entry name" value="CHAD"/>
    <property type="match status" value="1"/>
</dbReference>
<dbReference type="Proteomes" id="UP000295293">
    <property type="component" value="Unassembled WGS sequence"/>
</dbReference>
<evidence type="ECO:0000313" key="3">
    <source>
        <dbReference type="EMBL" id="TDR41576.1"/>
    </source>
</evidence>
<evidence type="ECO:0000259" key="2">
    <source>
        <dbReference type="PROSITE" id="PS51708"/>
    </source>
</evidence>
<name>A0A4R6YTB8_9GAMM</name>
<proteinExistence type="predicted"/>
<reference evidence="3 4" key="1">
    <citation type="submission" date="2019-03" db="EMBL/GenBank/DDBJ databases">
        <title>Genomic Encyclopedia of Type Strains, Phase IV (KMG-IV): sequencing the most valuable type-strain genomes for metagenomic binning, comparative biology and taxonomic classification.</title>
        <authorList>
            <person name="Goeker M."/>
        </authorList>
    </citation>
    <scope>NUCLEOTIDE SEQUENCE [LARGE SCALE GENOMIC DNA]</scope>
    <source>
        <strain evidence="3 4">DSM 21667</strain>
    </source>
</reference>
<sequence>MAPATSTDRARESSQNGRSAACQFGTELRRFVHGQLAMARMHLARPGNDRHDGVHEARKCLRRTRAALALGAKPWRQAVAASDHELRRICRGLSSVRDAQALVEALSRLQGDEEFTANLCQNSRVAATQHRDNVLTLALRRDGDFAARRRRIEKVDVRLAALDWTVLEPGDARAALKRSERRLRGARQRAMSKPDQAAVWHTFRRRLRRLRQQVTLLGAIAPEIVRGIEDRDDQAVMLGELQDDSLLLARCAGRSPFAIEYRGPLRRIARRRLSRRLAAAM</sequence>
<feature type="domain" description="CHAD" evidence="2">
    <location>
        <begin position="21"/>
        <end position="281"/>
    </location>
</feature>
<feature type="region of interest" description="Disordered" evidence="1">
    <location>
        <begin position="1"/>
        <end position="20"/>
    </location>
</feature>
<feature type="compositionally biased region" description="Polar residues" evidence="1">
    <location>
        <begin position="1"/>
        <end position="18"/>
    </location>
</feature>
<dbReference type="InterPro" id="IPR007899">
    <property type="entry name" value="CHAD_dom"/>
</dbReference>
<evidence type="ECO:0000256" key="1">
    <source>
        <dbReference type="SAM" id="MobiDB-lite"/>
    </source>
</evidence>
<dbReference type="SMART" id="SM00880">
    <property type="entry name" value="CHAD"/>
    <property type="match status" value="1"/>
</dbReference>
<dbReference type="EMBL" id="SNZH01000010">
    <property type="protein sequence ID" value="TDR41576.1"/>
    <property type="molecule type" value="Genomic_DNA"/>
</dbReference>
<protein>
    <submittedName>
        <fullName evidence="3">CHAD domain-containing protein</fullName>
    </submittedName>
</protein>
<keyword evidence="4" id="KW-1185">Reference proteome</keyword>
<organism evidence="3 4">
    <name type="scientific">Tahibacter aquaticus</name>
    <dbReference type="NCBI Taxonomy" id="520092"/>
    <lineage>
        <taxon>Bacteria</taxon>
        <taxon>Pseudomonadati</taxon>
        <taxon>Pseudomonadota</taxon>
        <taxon>Gammaproteobacteria</taxon>
        <taxon>Lysobacterales</taxon>
        <taxon>Rhodanobacteraceae</taxon>
        <taxon>Tahibacter</taxon>
    </lineage>
</organism>
<comment type="caution">
    <text evidence="3">The sequence shown here is derived from an EMBL/GenBank/DDBJ whole genome shotgun (WGS) entry which is preliminary data.</text>
</comment>
<dbReference type="AlphaFoldDB" id="A0A4R6YTB8"/>
<accession>A0A4R6YTB8</accession>
<dbReference type="PROSITE" id="PS51708">
    <property type="entry name" value="CHAD"/>
    <property type="match status" value="1"/>
</dbReference>
<gene>
    <name evidence="3" type="ORF">DFR29_11058</name>
</gene>